<evidence type="ECO:0000256" key="4">
    <source>
        <dbReference type="PIRSR" id="PIRSR617939-2"/>
    </source>
</evidence>
<accession>A0A286U5H2</accession>
<dbReference type="AlphaFoldDB" id="A0A286U5H2"/>
<dbReference type="EC" id="4.3.2.9" evidence="1"/>
<dbReference type="PANTHER" id="PTHR12935:SF0">
    <property type="entry name" value="GAMMA-GLUTAMYLCYCLOTRANSFERASE"/>
    <property type="match status" value="1"/>
</dbReference>
<dbReference type="EMBL" id="NBII01000011">
    <property type="protein sequence ID" value="PAV14804.1"/>
    <property type="molecule type" value="Genomic_DNA"/>
</dbReference>
<dbReference type="InParanoid" id="A0A286U5H2"/>
<dbReference type="STRING" id="2282107.A0A286U5H2"/>
<keyword evidence="6" id="KW-1185">Reference proteome</keyword>
<evidence type="ECO:0000313" key="5">
    <source>
        <dbReference type="EMBL" id="PAV14804.1"/>
    </source>
</evidence>
<evidence type="ECO:0000256" key="2">
    <source>
        <dbReference type="ARBA" id="ARBA00023239"/>
    </source>
</evidence>
<keyword evidence="2" id="KW-0456">Lyase</keyword>
<evidence type="ECO:0000256" key="3">
    <source>
        <dbReference type="PIRSR" id="PIRSR617939-1"/>
    </source>
</evidence>
<feature type="active site" description="Proton acceptor" evidence="3">
    <location>
        <position position="150"/>
    </location>
</feature>
<evidence type="ECO:0000313" key="6">
    <source>
        <dbReference type="Proteomes" id="UP000217199"/>
    </source>
</evidence>
<reference evidence="5 6" key="1">
    <citation type="journal article" date="2017" name="Mol. Ecol.">
        <title>Comparative and population genomic landscape of Phellinus noxius: A hypervariable fungus causing root rot in trees.</title>
        <authorList>
            <person name="Chung C.L."/>
            <person name="Lee T.J."/>
            <person name="Akiba M."/>
            <person name="Lee H.H."/>
            <person name="Kuo T.H."/>
            <person name="Liu D."/>
            <person name="Ke H.M."/>
            <person name="Yokoi T."/>
            <person name="Roa M.B."/>
            <person name="Lu M.J."/>
            <person name="Chang Y.Y."/>
            <person name="Ann P.J."/>
            <person name="Tsai J.N."/>
            <person name="Chen C.Y."/>
            <person name="Tzean S.S."/>
            <person name="Ota Y."/>
            <person name="Hattori T."/>
            <person name="Sahashi N."/>
            <person name="Liou R.F."/>
            <person name="Kikuchi T."/>
            <person name="Tsai I.J."/>
        </authorList>
    </citation>
    <scope>NUCLEOTIDE SEQUENCE [LARGE SCALE GENOMIC DNA]</scope>
    <source>
        <strain evidence="5 6">FFPRI411160</strain>
    </source>
</reference>
<feature type="binding site" evidence="4">
    <location>
        <begin position="69"/>
        <end position="74"/>
    </location>
    <ligand>
        <name>substrate</name>
    </ligand>
</feature>
<proteinExistence type="predicted"/>
<dbReference type="Gene3D" id="3.10.490.10">
    <property type="entry name" value="Gamma-glutamyl cyclotransferase-like"/>
    <property type="match status" value="1"/>
</dbReference>
<protein>
    <recommendedName>
        <fullName evidence="1">gamma-glutamylcyclotransferase</fullName>
        <ecNumber evidence="1">4.3.2.9</ecNumber>
    </recommendedName>
</protein>
<dbReference type="InterPro" id="IPR017939">
    <property type="entry name" value="G-Glutamylcylcotransferase"/>
</dbReference>
<feature type="binding site" evidence="4">
    <location>
        <position position="212"/>
    </location>
    <ligand>
        <name>substrate</name>
    </ligand>
</feature>
<gene>
    <name evidence="5" type="ORF">PNOK_0935700</name>
</gene>
<organism evidence="5 6">
    <name type="scientific">Pyrrhoderma noxium</name>
    <dbReference type="NCBI Taxonomy" id="2282107"/>
    <lineage>
        <taxon>Eukaryota</taxon>
        <taxon>Fungi</taxon>
        <taxon>Dikarya</taxon>
        <taxon>Basidiomycota</taxon>
        <taxon>Agaricomycotina</taxon>
        <taxon>Agaricomycetes</taxon>
        <taxon>Hymenochaetales</taxon>
        <taxon>Hymenochaetaceae</taxon>
        <taxon>Pyrrhoderma</taxon>
    </lineage>
</organism>
<evidence type="ECO:0000256" key="1">
    <source>
        <dbReference type="ARBA" id="ARBA00012346"/>
    </source>
</evidence>
<name>A0A286U5H2_9AGAM</name>
<dbReference type="GO" id="GO:0003839">
    <property type="term" value="F:gamma-glutamylcyclotransferase activity"/>
    <property type="evidence" value="ECO:0007669"/>
    <property type="project" value="UniProtKB-EC"/>
</dbReference>
<comment type="caution">
    <text evidence="5">The sequence shown here is derived from an EMBL/GenBank/DDBJ whole genome shotgun (WGS) entry which is preliminary data.</text>
</comment>
<sequence length="255" mass="28190">MDNLADSELVLSSPTSTRKNAVILAAAIAQNHASLETGSELKHEERTGICSTLGLDPKTESGKEDPVWYLAYGSNLNPKVFEGRRGIKPLEKRNVLVPGLELTFDLAGFPYFEPRFANTRLCKDTDTTVETFVNDGAVGHVDRGPILATEGGGSTYEMVAIDAYELSQDCENPCGEEKGIKLRTQGDTFKVFTLLAPEEKTRKSKGYSSQRYLTLIRDGAKVNNLPKVYLDYLYTLKPYSIVNFRQKGSFMVVST</sequence>
<dbReference type="Proteomes" id="UP000217199">
    <property type="component" value="Unassembled WGS sequence"/>
</dbReference>
<dbReference type="OrthoDB" id="2017317at2759"/>
<dbReference type="PANTHER" id="PTHR12935">
    <property type="entry name" value="GAMMA-GLUTAMYLCYCLOTRANSFERASE"/>
    <property type="match status" value="1"/>
</dbReference>